<feature type="transmembrane region" description="Helical" evidence="1">
    <location>
        <begin position="275"/>
        <end position="293"/>
    </location>
</feature>
<feature type="transmembrane region" description="Helical" evidence="1">
    <location>
        <begin position="111"/>
        <end position="131"/>
    </location>
</feature>
<feature type="transmembrane region" description="Helical" evidence="1">
    <location>
        <begin position="194"/>
        <end position="211"/>
    </location>
</feature>
<dbReference type="KEGG" id="hbu:Hbut_1342"/>
<organism evidence="2 3">
    <name type="scientific">Hyperthermus butylicus (strain DSM 5456 / JCM 9403 / PLM1-5)</name>
    <dbReference type="NCBI Taxonomy" id="415426"/>
    <lineage>
        <taxon>Archaea</taxon>
        <taxon>Thermoproteota</taxon>
        <taxon>Thermoprotei</taxon>
        <taxon>Desulfurococcales</taxon>
        <taxon>Pyrodictiaceae</taxon>
        <taxon>Hyperthermus</taxon>
    </lineage>
</organism>
<evidence type="ECO:0000313" key="3">
    <source>
        <dbReference type="Proteomes" id="UP000002593"/>
    </source>
</evidence>
<evidence type="ECO:0000313" key="2">
    <source>
        <dbReference type="EMBL" id="ABM81171.1"/>
    </source>
</evidence>
<feature type="transmembrane region" description="Helical" evidence="1">
    <location>
        <begin position="143"/>
        <end position="164"/>
    </location>
</feature>
<gene>
    <name evidence="2" type="ordered locus">Hbut_1342</name>
</gene>
<dbReference type="AlphaFoldDB" id="A2BMG0"/>
<dbReference type="Proteomes" id="UP000002593">
    <property type="component" value="Chromosome"/>
</dbReference>
<dbReference type="HOGENOM" id="CLU_864974_0_0_2"/>
<feature type="transmembrane region" description="Helical" evidence="1">
    <location>
        <begin position="305"/>
        <end position="320"/>
    </location>
</feature>
<keyword evidence="1" id="KW-0812">Transmembrane</keyword>
<evidence type="ECO:0008006" key="4">
    <source>
        <dbReference type="Google" id="ProtNLM"/>
    </source>
</evidence>
<sequence>MGVSRRGFVGVHVGLGGLGLLELGAVLGVAAVFLWVYVWLMTGSGMLPGIDGPYYAAQVLSIDRYGVLRHPDPLLVFYVMYFFYVLLGDLFRAVAVGASVLLVLASVLVSLFVRGMTASGLAGLAAMIVFLAPPFELRLIGDFLKNAAGLVWVAALLLVSYMALRGGGRRSRLRFFVASLAVFVGGGLTHILDYGFMLVLVFALFLLQLVFDRGNIFYEGVVAAVLSLALFYAFPGLQGGDLFKAMGFVEEAFASFDAAPGPVGPQPGVPAAAPLLPRILVSLNLLSIVLLFAEGLLSGSREARYVLAALALALALLVLPV</sequence>
<reference evidence="2 3" key="1">
    <citation type="journal article" date="2007" name="Archaea">
        <title>The genome of Hyperthermus butylicus: a sulfur-reducing, peptide fermenting, neutrophilic Crenarchaeote growing up to 108 degrees C.</title>
        <authorList>
            <person name="Brugger K."/>
            <person name="Chen L."/>
            <person name="Stark M."/>
            <person name="Zibat A."/>
            <person name="Redder P."/>
            <person name="Ruepp A."/>
            <person name="Awayez M."/>
            <person name="She Q."/>
            <person name="Garrett R.A."/>
            <person name="Klenk H.P."/>
        </authorList>
    </citation>
    <scope>NUCLEOTIDE SEQUENCE [LARGE SCALE GENOMIC DNA]</scope>
    <source>
        <strain evidence="3">DSM 5456 / JCM 9403 / PLM1-5</strain>
    </source>
</reference>
<keyword evidence="1" id="KW-1133">Transmembrane helix</keyword>
<name>A2BMG0_HYPBU</name>
<accession>A2BMG0</accession>
<protein>
    <recommendedName>
        <fullName evidence="4">Glycosyltransferase RgtA/B/C/D-like domain-containing protein</fullName>
    </recommendedName>
</protein>
<feature type="transmembrane region" description="Helical" evidence="1">
    <location>
        <begin position="75"/>
        <end position="104"/>
    </location>
</feature>
<feature type="transmembrane region" description="Helical" evidence="1">
    <location>
        <begin position="216"/>
        <end position="234"/>
    </location>
</feature>
<evidence type="ECO:0000256" key="1">
    <source>
        <dbReference type="SAM" id="Phobius"/>
    </source>
</evidence>
<dbReference type="EnsemblBacteria" id="ABM81171">
    <property type="protein sequence ID" value="ABM81171"/>
    <property type="gene ID" value="Hbut_1342"/>
</dbReference>
<feature type="transmembrane region" description="Helical" evidence="1">
    <location>
        <begin position="171"/>
        <end position="188"/>
    </location>
</feature>
<keyword evidence="3" id="KW-1185">Reference proteome</keyword>
<keyword evidence="1" id="KW-0472">Membrane</keyword>
<dbReference type="EMBL" id="CP000493">
    <property type="protein sequence ID" value="ABM81171.1"/>
    <property type="molecule type" value="Genomic_DNA"/>
</dbReference>
<proteinExistence type="predicted"/>
<feature type="transmembrane region" description="Helical" evidence="1">
    <location>
        <begin position="12"/>
        <end position="38"/>
    </location>
</feature>